<dbReference type="PANTHER" id="PTHR42923:SF17">
    <property type="entry name" value="AMINE OXIDASE DOMAIN-CONTAINING PROTEIN"/>
    <property type="match status" value="1"/>
</dbReference>
<dbReference type="PANTHER" id="PTHR42923">
    <property type="entry name" value="PROTOPORPHYRINOGEN OXIDASE"/>
    <property type="match status" value="1"/>
</dbReference>
<organism evidence="3 4">
    <name type="scientific">Halorhodospira neutriphila</name>
    <dbReference type="NCBI Taxonomy" id="168379"/>
    <lineage>
        <taxon>Bacteria</taxon>
        <taxon>Pseudomonadati</taxon>
        <taxon>Pseudomonadota</taxon>
        <taxon>Gammaproteobacteria</taxon>
        <taxon>Chromatiales</taxon>
        <taxon>Ectothiorhodospiraceae</taxon>
        <taxon>Halorhodospira</taxon>
    </lineage>
</organism>
<dbReference type="RefSeq" id="WP_200257613.1">
    <property type="nucleotide sequence ID" value="NZ_NRSH01000043.1"/>
</dbReference>
<evidence type="ECO:0000256" key="1">
    <source>
        <dbReference type="SAM" id="MobiDB-lite"/>
    </source>
</evidence>
<sequence length="447" mass="48566">MQSQEIAVVGGGIAGMGAAWLLSGRHRVTLFEAEEYIGGHTRTVEAALRDGRYPVDTGFMVYNARNYPHLCALLDALGIAGQDSDMSFACADRAADLEYSGESLGGLFAQRRNLLRPYFLRMVADILRFNRQARRALAAGLDERLTLGEYLDASGLGDGFRRYYLLPMAAAIWSCSPRSLRQFPAARFLRFFDNHGLLDLAGRPQWRTIPGGAQRYAQALLGALPRAHAGTPVRAVQRPADGGVRLLGDDGELGRFDQAVLACHADQALGMLEAPSEAERRLLGAFQFQDNAAVLHTDPAAMPRRRRVWASWNHISAADEAAEGSVSVTYWLNRLQRIASAEDAFLSLNPVDAVDEGRVLARLGFRHPIFDRETARAQDGLDAVQGQDRLWVCGAWTGYGFHEDGLRSAVRVAGALGCPPPWQAPAAPLQAADTPAASTTAAEEEPA</sequence>
<dbReference type="SUPFAM" id="SSF51905">
    <property type="entry name" value="FAD/NAD(P)-binding domain"/>
    <property type="match status" value="1"/>
</dbReference>
<evidence type="ECO:0000259" key="2">
    <source>
        <dbReference type="Pfam" id="PF01593"/>
    </source>
</evidence>
<dbReference type="Proteomes" id="UP000738126">
    <property type="component" value="Unassembled WGS sequence"/>
</dbReference>
<keyword evidence="4" id="KW-1185">Reference proteome</keyword>
<feature type="compositionally biased region" description="Low complexity" evidence="1">
    <location>
        <begin position="424"/>
        <end position="441"/>
    </location>
</feature>
<name>A0ABS1E4M4_9GAMM</name>
<dbReference type="Pfam" id="PF01593">
    <property type="entry name" value="Amino_oxidase"/>
    <property type="match status" value="1"/>
</dbReference>
<comment type="caution">
    <text evidence="3">The sequence shown here is derived from an EMBL/GenBank/DDBJ whole genome shotgun (WGS) entry which is preliminary data.</text>
</comment>
<evidence type="ECO:0000313" key="3">
    <source>
        <dbReference type="EMBL" id="MBK1726440.1"/>
    </source>
</evidence>
<reference evidence="3 4" key="1">
    <citation type="journal article" date="2020" name="Microorganisms">
        <title>Osmotic Adaptation and Compatible Solute Biosynthesis of Phototrophic Bacteria as Revealed from Genome Analyses.</title>
        <authorList>
            <person name="Imhoff J.F."/>
            <person name="Rahn T."/>
            <person name="Kunzel S."/>
            <person name="Keller A."/>
            <person name="Neulinger S.C."/>
        </authorList>
    </citation>
    <scope>NUCLEOTIDE SEQUENCE [LARGE SCALE GENOMIC DNA]</scope>
    <source>
        <strain evidence="3 4">DSM 15116</strain>
    </source>
</reference>
<dbReference type="Gene3D" id="3.50.50.60">
    <property type="entry name" value="FAD/NAD(P)-binding domain"/>
    <property type="match status" value="1"/>
</dbReference>
<dbReference type="InterPro" id="IPR002937">
    <property type="entry name" value="Amino_oxidase"/>
</dbReference>
<evidence type="ECO:0000313" key="4">
    <source>
        <dbReference type="Proteomes" id="UP000738126"/>
    </source>
</evidence>
<accession>A0ABS1E4M4</accession>
<dbReference type="InterPro" id="IPR036188">
    <property type="entry name" value="FAD/NAD-bd_sf"/>
</dbReference>
<dbReference type="EMBL" id="NRSH01000043">
    <property type="protein sequence ID" value="MBK1726440.1"/>
    <property type="molecule type" value="Genomic_DNA"/>
</dbReference>
<proteinExistence type="predicted"/>
<dbReference type="InterPro" id="IPR050464">
    <property type="entry name" value="Zeta_carotene_desat/Oxidored"/>
</dbReference>
<gene>
    <name evidence="3" type="ORF">CKO13_05265</name>
</gene>
<feature type="domain" description="Amine oxidase" evidence="2">
    <location>
        <begin position="13"/>
        <end position="269"/>
    </location>
</feature>
<protein>
    <submittedName>
        <fullName evidence="3">NAD/FAD-binding protein</fullName>
    </submittedName>
</protein>
<feature type="region of interest" description="Disordered" evidence="1">
    <location>
        <begin position="424"/>
        <end position="447"/>
    </location>
</feature>